<accession>A0A8H3M0U2</accession>
<feature type="region of interest" description="Disordered" evidence="5">
    <location>
        <begin position="617"/>
        <end position="654"/>
    </location>
</feature>
<comment type="caution">
    <text evidence="7">The sequence shown here is derived from an EMBL/GenBank/DDBJ whole genome shotgun (WGS) entry which is preliminary data.</text>
</comment>
<dbReference type="Pfam" id="PF00172">
    <property type="entry name" value="Zn_clus"/>
    <property type="match status" value="1"/>
</dbReference>
<keyword evidence="2" id="KW-0479">Metal-binding</keyword>
<evidence type="ECO:0000256" key="4">
    <source>
        <dbReference type="ARBA" id="ARBA00023242"/>
    </source>
</evidence>
<protein>
    <submittedName>
        <fullName evidence="7">Fungal-specific transcription factor domain-containing protein</fullName>
    </submittedName>
</protein>
<dbReference type="InterPro" id="IPR036864">
    <property type="entry name" value="Zn2-C6_fun-type_DNA-bd_sf"/>
</dbReference>
<feature type="compositionally biased region" description="Basic residues" evidence="5">
    <location>
        <begin position="941"/>
        <end position="950"/>
    </location>
</feature>
<name>A0A8H3M0U2_9GLOM</name>
<feature type="region of interest" description="Disordered" evidence="5">
    <location>
        <begin position="936"/>
        <end position="958"/>
    </location>
</feature>
<dbReference type="OrthoDB" id="2154091at2759"/>
<dbReference type="GO" id="GO:0006351">
    <property type="term" value="P:DNA-templated transcription"/>
    <property type="evidence" value="ECO:0007669"/>
    <property type="project" value="InterPro"/>
</dbReference>
<dbReference type="EMBL" id="BLAL01000236">
    <property type="protein sequence ID" value="GES94618.1"/>
    <property type="molecule type" value="Genomic_DNA"/>
</dbReference>
<dbReference type="CDD" id="cd00067">
    <property type="entry name" value="GAL4"/>
    <property type="match status" value="1"/>
</dbReference>
<evidence type="ECO:0000256" key="5">
    <source>
        <dbReference type="SAM" id="MobiDB-lite"/>
    </source>
</evidence>
<dbReference type="GO" id="GO:0000981">
    <property type="term" value="F:DNA-binding transcription factor activity, RNA polymerase II-specific"/>
    <property type="evidence" value="ECO:0007669"/>
    <property type="project" value="InterPro"/>
</dbReference>
<dbReference type="InterPro" id="IPR001138">
    <property type="entry name" value="Zn2Cys6_DnaBD"/>
</dbReference>
<organism evidence="7 8">
    <name type="scientific">Rhizophagus clarus</name>
    <dbReference type="NCBI Taxonomy" id="94130"/>
    <lineage>
        <taxon>Eukaryota</taxon>
        <taxon>Fungi</taxon>
        <taxon>Fungi incertae sedis</taxon>
        <taxon>Mucoromycota</taxon>
        <taxon>Glomeromycotina</taxon>
        <taxon>Glomeromycetes</taxon>
        <taxon>Glomerales</taxon>
        <taxon>Glomeraceae</taxon>
        <taxon>Rhizophagus</taxon>
    </lineage>
</organism>
<dbReference type="PROSITE" id="PS50048">
    <property type="entry name" value="ZN2_CY6_FUNGAL_2"/>
    <property type="match status" value="1"/>
</dbReference>
<dbReference type="AlphaFoldDB" id="A0A8H3M0U2"/>
<feature type="compositionally biased region" description="Polar residues" evidence="5">
    <location>
        <begin position="86"/>
        <end position="127"/>
    </location>
</feature>
<feature type="compositionally biased region" description="Low complexity" evidence="5">
    <location>
        <begin position="788"/>
        <end position="800"/>
    </location>
</feature>
<proteinExistence type="predicted"/>
<dbReference type="InterPro" id="IPR050987">
    <property type="entry name" value="AtrR-like"/>
</dbReference>
<keyword evidence="3" id="KW-0238">DNA-binding</keyword>
<dbReference type="PROSITE" id="PS00463">
    <property type="entry name" value="ZN2_CY6_FUNGAL_1"/>
    <property type="match status" value="1"/>
</dbReference>
<gene>
    <name evidence="7" type="ORF">RCL2_002134500</name>
</gene>
<feature type="region of interest" description="Disordered" evidence="5">
    <location>
        <begin position="777"/>
        <end position="807"/>
    </location>
</feature>
<comment type="subcellular location">
    <subcellularLocation>
        <location evidence="1">Nucleus</location>
    </subcellularLocation>
</comment>
<reference evidence="7" key="1">
    <citation type="submission" date="2019-10" db="EMBL/GenBank/DDBJ databases">
        <title>Conservation and host-specific expression of non-tandemly repeated heterogenous ribosome RNA gene in arbuscular mycorrhizal fungi.</title>
        <authorList>
            <person name="Maeda T."/>
            <person name="Kobayashi Y."/>
            <person name="Nakagawa T."/>
            <person name="Ezawa T."/>
            <person name="Yamaguchi K."/>
            <person name="Bino T."/>
            <person name="Nishimoto Y."/>
            <person name="Shigenobu S."/>
            <person name="Kawaguchi M."/>
        </authorList>
    </citation>
    <scope>NUCLEOTIDE SEQUENCE</scope>
    <source>
        <strain evidence="7">HR1</strain>
    </source>
</reference>
<evidence type="ECO:0000256" key="2">
    <source>
        <dbReference type="ARBA" id="ARBA00022723"/>
    </source>
</evidence>
<dbReference type="GO" id="GO:0003677">
    <property type="term" value="F:DNA binding"/>
    <property type="evidence" value="ECO:0007669"/>
    <property type="project" value="UniProtKB-KW"/>
</dbReference>
<evidence type="ECO:0000256" key="1">
    <source>
        <dbReference type="ARBA" id="ARBA00004123"/>
    </source>
</evidence>
<feature type="domain" description="Zn(2)-C6 fungal-type" evidence="6">
    <location>
        <begin position="31"/>
        <end position="64"/>
    </location>
</feature>
<dbReference type="SMART" id="SM00066">
    <property type="entry name" value="GAL4"/>
    <property type="match status" value="1"/>
</dbReference>
<feature type="region of interest" description="Disordered" evidence="5">
    <location>
        <begin position="690"/>
        <end position="735"/>
    </location>
</feature>
<dbReference type="InterPro" id="IPR007219">
    <property type="entry name" value="XnlR_reg_dom"/>
</dbReference>
<evidence type="ECO:0000313" key="8">
    <source>
        <dbReference type="Proteomes" id="UP000615446"/>
    </source>
</evidence>
<feature type="region of interest" description="Disordered" evidence="5">
    <location>
        <begin position="1"/>
        <end position="25"/>
    </location>
</feature>
<feature type="compositionally biased region" description="Basic residues" evidence="5">
    <location>
        <begin position="128"/>
        <end position="137"/>
    </location>
</feature>
<evidence type="ECO:0000313" key="7">
    <source>
        <dbReference type="EMBL" id="GES94618.1"/>
    </source>
</evidence>
<feature type="compositionally biased region" description="Polar residues" evidence="5">
    <location>
        <begin position="138"/>
        <end position="147"/>
    </location>
</feature>
<feature type="compositionally biased region" description="Low complexity" evidence="5">
    <location>
        <begin position="697"/>
        <end position="714"/>
    </location>
</feature>
<dbReference type="GO" id="GO:0008270">
    <property type="term" value="F:zinc ion binding"/>
    <property type="evidence" value="ECO:0007669"/>
    <property type="project" value="InterPro"/>
</dbReference>
<evidence type="ECO:0000256" key="3">
    <source>
        <dbReference type="ARBA" id="ARBA00023125"/>
    </source>
</evidence>
<keyword evidence="4" id="KW-0539">Nucleus</keyword>
<dbReference type="SMART" id="SM00906">
    <property type="entry name" value="Fungal_trans"/>
    <property type="match status" value="1"/>
</dbReference>
<feature type="compositionally biased region" description="Low complexity" evidence="5">
    <location>
        <begin position="617"/>
        <end position="653"/>
    </location>
</feature>
<dbReference type="Pfam" id="PF04082">
    <property type="entry name" value="Fungal_trans"/>
    <property type="match status" value="1"/>
</dbReference>
<sequence>MSTSMTTPGGKRPASGSTDNPTRDKRLKTIACDRCRRRKVKCDGDGYNQTPCKYCVSVNLDCTYGQKTARTNSQSSSKANSTSRQTARNPTRSKTSSTATNNTDNVAVSLNISPASTNRQQRASSHTISHHNTKQNTKKPTSNLSINTDRRRFIPQDLPSPDNSKSDYEYMIKLYISTTLQDNENQVRQQLKRYVQVPQIEESSPPRIQSNNALLDDVNFTGHLVNLYFKNFHPLLPVLHKAYFMERFNDKSKLMSPLLLNAVCAIGSSYNNNPTARQDGNNPYTVGLAFYESAQDMVKHYFDLPRLSTATAFFLMGIFDALRSLKSRMYVGMATTLAITMRFHDKNASPENLSVYEKEARKRLWWSIAITNRLQCITLNRMLAFQDNHCNIGYPDDNCIDDTENKITIYFGFYLRIIDIIYEILEFNLSENDINISSLEDKLNTWKKELPPYLNIDETKGLDKTYDETTIEHLRIYLCILYNYAMIRIYHPNISFDRNSLAACTSAANKITSLMNEQFVNVINSKRFIIHCALYAGFIHIFNLKDQQRSKDSRRNIAIIIKFFQNILNVPSLHHTHYSVKNSIAIFALQLEEIPEVEEYIMDIVKSALVLVSGNSGNNSSSNESPISSTTQLSNSNEESRNINNNNNNSSNIVQDNLGIKKLSPIQQSAQNSQPGINLLAHTAATRSHFGPISPLQQSQQMSQQQSQQQQTQSIFATAPTPLDPPVTTSAKIDNTNSSLMSDINYSSAHYIHSNQSRQHDNNSTWQSNYNNYQQWSHQQPGQLHPIQTQPHQNVQQQNTMSPTGNGAQTMMVINNSPVTTSSSLRAISMTSPNTSSLAPLLTTNTNTTFTSFSYQSSLPPMSYIQHSSQSYQTSNNTSTPSTIGIGGNFVAGNDMPTGLAPMSGMIGNSGGVTNGMMPTSENSVSMLIDNSTGDLDAQQHHQHHHHQQKKVFGYSSY</sequence>
<dbReference type="Proteomes" id="UP000615446">
    <property type="component" value="Unassembled WGS sequence"/>
</dbReference>
<dbReference type="CDD" id="cd12148">
    <property type="entry name" value="fungal_TF_MHR"/>
    <property type="match status" value="1"/>
</dbReference>
<feature type="compositionally biased region" description="Low complexity" evidence="5">
    <location>
        <begin position="70"/>
        <end position="85"/>
    </location>
</feature>
<dbReference type="PANTHER" id="PTHR46910">
    <property type="entry name" value="TRANSCRIPTION FACTOR PDR1"/>
    <property type="match status" value="1"/>
</dbReference>
<dbReference type="SUPFAM" id="SSF57701">
    <property type="entry name" value="Zn2/Cys6 DNA-binding domain"/>
    <property type="match status" value="1"/>
</dbReference>
<evidence type="ECO:0000259" key="6">
    <source>
        <dbReference type="PROSITE" id="PS50048"/>
    </source>
</evidence>
<dbReference type="PANTHER" id="PTHR46910:SF3">
    <property type="entry name" value="HALOTOLERANCE PROTEIN 9-RELATED"/>
    <property type="match status" value="1"/>
</dbReference>
<dbReference type="Gene3D" id="4.10.240.10">
    <property type="entry name" value="Zn(2)-C6 fungal-type DNA-binding domain"/>
    <property type="match status" value="1"/>
</dbReference>
<dbReference type="GO" id="GO:0005634">
    <property type="term" value="C:nucleus"/>
    <property type="evidence" value="ECO:0007669"/>
    <property type="project" value="UniProtKB-SubCell"/>
</dbReference>
<feature type="region of interest" description="Disordered" evidence="5">
    <location>
        <begin position="68"/>
        <end position="162"/>
    </location>
</feature>